<feature type="compositionally biased region" description="Low complexity" evidence="1">
    <location>
        <begin position="169"/>
        <end position="178"/>
    </location>
</feature>
<keyword evidence="2" id="KW-1133">Transmembrane helix</keyword>
<keyword evidence="4" id="KW-1185">Reference proteome</keyword>
<feature type="transmembrane region" description="Helical" evidence="2">
    <location>
        <begin position="306"/>
        <end position="324"/>
    </location>
</feature>
<reference evidence="3 4" key="1">
    <citation type="submission" date="2023-05" db="EMBL/GenBank/DDBJ databases">
        <title>Actinoplanes sp. NEAU-A12 genome sequencing.</title>
        <authorList>
            <person name="Wang Z.-S."/>
        </authorList>
    </citation>
    <scope>NUCLEOTIDE SEQUENCE [LARGE SCALE GENOMIC DNA]</scope>
    <source>
        <strain evidence="3 4">NEAU-A12</strain>
    </source>
</reference>
<evidence type="ECO:0000313" key="4">
    <source>
        <dbReference type="Proteomes" id="UP001241758"/>
    </source>
</evidence>
<evidence type="ECO:0000256" key="2">
    <source>
        <dbReference type="SAM" id="Phobius"/>
    </source>
</evidence>
<keyword evidence="2" id="KW-0472">Membrane</keyword>
<dbReference type="RefSeq" id="WP_282764905.1">
    <property type="nucleotide sequence ID" value="NZ_JASCTH010000027.1"/>
</dbReference>
<proteinExistence type="predicted"/>
<accession>A0ABT6WVC3</accession>
<feature type="region of interest" description="Disordered" evidence="1">
    <location>
        <begin position="169"/>
        <end position="206"/>
    </location>
</feature>
<evidence type="ECO:0000256" key="1">
    <source>
        <dbReference type="SAM" id="MobiDB-lite"/>
    </source>
</evidence>
<protein>
    <submittedName>
        <fullName evidence="3">Uncharacterized protein</fullName>
    </submittedName>
</protein>
<feature type="transmembrane region" description="Helical" evidence="2">
    <location>
        <begin position="273"/>
        <end position="294"/>
    </location>
</feature>
<name>A0ABT6WVC3_9ACTN</name>
<sequence>MSERSAASPSAVPGADSADPSGTASDNSDDSSSAPADHEASSSPEGVPDGGAPVVESPDTCGNARDVGAAASVAGGETGSDAAAELLVADSGSTGVEPGAVPPADPEADSAVTRAAVAATVAAEAATFAASAAAAAADAAAEAAAASAEAAEAAALAADLAAAATRGSAAGTGAAGEPEAGDDVPEDDGSEAATHSDVPGDETVAEAEPRAGGIAAWGADRRRDLLAYIGVPLVTLFAAPALVLFWGIVILGSSSESPAICDGVRAVNGCEELTWRVIRVHVLGFLGLWALLWALPWWRGLRRPRVLLALAAGVVLFAGLLRLAA</sequence>
<organism evidence="3 4">
    <name type="scientific">Actinoplanes sandaracinus</name>
    <dbReference type="NCBI Taxonomy" id="3045177"/>
    <lineage>
        <taxon>Bacteria</taxon>
        <taxon>Bacillati</taxon>
        <taxon>Actinomycetota</taxon>
        <taxon>Actinomycetes</taxon>
        <taxon>Micromonosporales</taxon>
        <taxon>Micromonosporaceae</taxon>
        <taxon>Actinoplanes</taxon>
    </lineage>
</organism>
<feature type="region of interest" description="Disordered" evidence="1">
    <location>
        <begin position="1"/>
        <end position="110"/>
    </location>
</feature>
<keyword evidence="2" id="KW-0812">Transmembrane</keyword>
<dbReference type="EMBL" id="JASCTH010000027">
    <property type="protein sequence ID" value="MDI6103692.1"/>
    <property type="molecule type" value="Genomic_DNA"/>
</dbReference>
<evidence type="ECO:0000313" key="3">
    <source>
        <dbReference type="EMBL" id="MDI6103692.1"/>
    </source>
</evidence>
<dbReference type="Proteomes" id="UP001241758">
    <property type="component" value="Unassembled WGS sequence"/>
</dbReference>
<feature type="compositionally biased region" description="Low complexity" evidence="1">
    <location>
        <begin position="21"/>
        <end position="35"/>
    </location>
</feature>
<feature type="compositionally biased region" description="Acidic residues" evidence="1">
    <location>
        <begin position="179"/>
        <end position="190"/>
    </location>
</feature>
<comment type="caution">
    <text evidence="3">The sequence shown here is derived from an EMBL/GenBank/DDBJ whole genome shotgun (WGS) entry which is preliminary data.</text>
</comment>
<gene>
    <name evidence="3" type="ORF">QLQ12_34270</name>
</gene>
<feature type="transmembrane region" description="Helical" evidence="2">
    <location>
        <begin position="225"/>
        <end position="253"/>
    </location>
</feature>